<dbReference type="EMBL" id="JAJOMB010000004">
    <property type="protein sequence ID" value="MCD5311120.1"/>
    <property type="molecule type" value="Genomic_DNA"/>
</dbReference>
<evidence type="ECO:0000313" key="2">
    <source>
        <dbReference type="Proteomes" id="UP001138997"/>
    </source>
</evidence>
<sequence length="78" mass="8042">MAAAQSSQDGRSTGADVGRRDGALSYFADAQAQVALGKCEIAEQDVNAGDAAAAELIEATTTLKSLRDNVVRALEARC</sequence>
<proteinExistence type="predicted"/>
<accession>A0A9X1NBL9</accession>
<comment type="caution">
    <text evidence="1">The sequence shown here is derived from an EMBL/GenBank/DDBJ whole genome shotgun (WGS) entry which is preliminary data.</text>
</comment>
<dbReference type="AlphaFoldDB" id="A0A9X1NBL9"/>
<keyword evidence="2" id="KW-1185">Reference proteome</keyword>
<name>A0A9X1NBL9_9ACTN</name>
<dbReference type="RefSeq" id="WP_231440298.1">
    <property type="nucleotide sequence ID" value="NZ_JAJOMB010000004.1"/>
</dbReference>
<dbReference type="Proteomes" id="UP001138997">
    <property type="component" value="Unassembled WGS sequence"/>
</dbReference>
<protein>
    <submittedName>
        <fullName evidence="1">Uncharacterized protein</fullName>
    </submittedName>
</protein>
<gene>
    <name evidence="1" type="ORF">LR394_09445</name>
</gene>
<organism evidence="1 2">
    <name type="scientific">Kineosporia babensis</name>
    <dbReference type="NCBI Taxonomy" id="499548"/>
    <lineage>
        <taxon>Bacteria</taxon>
        <taxon>Bacillati</taxon>
        <taxon>Actinomycetota</taxon>
        <taxon>Actinomycetes</taxon>
        <taxon>Kineosporiales</taxon>
        <taxon>Kineosporiaceae</taxon>
        <taxon>Kineosporia</taxon>
    </lineage>
</organism>
<evidence type="ECO:0000313" key="1">
    <source>
        <dbReference type="EMBL" id="MCD5311120.1"/>
    </source>
</evidence>
<reference evidence="1" key="1">
    <citation type="submission" date="2021-11" db="EMBL/GenBank/DDBJ databases">
        <title>Streptomyces corallinus and Kineosporia corallina sp. nov., two new coral-derived marine actinobacteria.</title>
        <authorList>
            <person name="Buangrab K."/>
            <person name="Sutthacheep M."/>
            <person name="Yeemin T."/>
            <person name="Harunari E."/>
            <person name="Igarashi Y."/>
            <person name="Sripreechasak P."/>
            <person name="Kanchanasin P."/>
            <person name="Tanasupawat S."/>
            <person name="Phongsopitanun W."/>
        </authorList>
    </citation>
    <scope>NUCLEOTIDE SEQUENCE</scope>
    <source>
        <strain evidence="1">JCM 31032</strain>
    </source>
</reference>